<proteinExistence type="predicted"/>
<keyword evidence="5" id="KW-1185">Reference proteome</keyword>
<evidence type="ECO:0000256" key="2">
    <source>
        <dbReference type="ARBA" id="ARBA00022932"/>
    </source>
</evidence>
<dbReference type="PANTHER" id="PTHR11669">
    <property type="entry name" value="REPLICATION FACTOR C / DNA POLYMERASE III GAMMA-TAU SUBUNIT"/>
    <property type="match status" value="1"/>
</dbReference>
<keyword evidence="2" id="KW-0548">Nucleotidyltransferase</keyword>
<dbReference type="InterPro" id="IPR027417">
    <property type="entry name" value="P-loop_NTPase"/>
</dbReference>
<evidence type="ECO:0000313" key="4">
    <source>
        <dbReference type="EMBL" id="RIY33213.1"/>
    </source>
</evidence>
<dbReference type="Pfam" id="PF13177">
    <property type="entry name" value="DNA_pol3_delta2"/>
    <property type="match status" value="1"/>
</dbReference>
<dbReference type="OrthoDB" id="9811073at2"/>
<dbReference type="GO" id="GO:0003887">
    <property type="term" value="F:DNA-directed DNA polymerase activity"/>
    <property type="evidence" value="ECO:0007669"/>
    <property type="project" value="UniProtKB-KW"/>
</dbReference>
<dbReference type="Gene3D" id="3.40.50.300">
    <property type="entry name" value="P-loop containing nucleotide triphosphate hydrolases"/>
    <property type="match status" value="1"/>
</dbReference>
<sequence length="371" mass="42793">MLAQYPWLQKTYQFLVDSYHNAKAHHAYLFIYEGQIGQEHLFNLFTRFLLCKENHNREQIYPCGQCRACQAYNLNSNSDLYDLQQGDASKNISIDSVRTMIERIELEPVTSAQNVVTIYDASKLNVYSANAMLKTLEEPPSHTHFIIGLPSGYSVLPTIRSRCMVLNLDKPTDEQIEEFLTVQEIHQPNRAYLKALAPKQPALMLKMQQKEFPQKFIELNFKLHELFNTLEVANFIETFAANDIEVFTWQVEALSQIFTYIGKRFLVLGHPTQDSLELVLSYETDSSLYQTVDYLSKNLGDLDNVDKLYDLVERLQVIKTQLVHFSPQLAGENSLKGIAYKIASLIALFTYSLMNSSNPEEFYLKQLQKQD</sequence>
<dbReference type="EMBL" id="NRHC01000037">
    <property type="protein sequence ID" value="RIY33213.1"/>
    <property type="molecule type" value="Genomic_DNA"/>
</dbReference>
<dbReference type="EC" id="2.7.7.7" evidence="1"/>
<keyword evidence="2" id="KW-0808">Transferase</keyword>
<name>A0A3A1Y4P5_9GAMM</name>
<gene>
    <name evidence="4" type="ORF">CKF54_03205</name>
</gene>
<evidence type="ECO:0000256" key="1">
    <source>
        <dbReference type="ARBA" id="ARBA00012417"/>
    </source>
</evidence>
<reference evidence="4 5" key="1">
    <citation type="submission" date="2017-08" db="EMBL/GenBank/DDBJ databases">
        <title>Reclassification of Bisgaard taxon 37 and 44.</title>
        <authorList>
            <person name="Christensen H."/>
        </authorList>
    </citation>
    <scope>NUCLEOTIDE SEQUENCE [LARGE SCALE GENOMIC DNA]</scope>
    <source>
        <strain evidence="4 5">B96_3</strain>
    </source>
</reference>
<dbReference type="RefSeq" id="WP_119524845.1">
    <property type="nucleotide sequence ID" value="NZ_NRHC01000037.1"/>
</dbReference>
<evidence type="ECO:0000313" key="5">
    <source>
        <dbReference type="Proteomes" id="UP000265691"/>
    </source>
</evidence>
<keyword evidence="2" id="KW-0239">DNA-directed DNA polymerase</keyword>
<accession>A0A3A1Y4P5</accession>
<organism evidence="4 5">
    <name type="scientific">Psittacicella hinzii</name>
    <dbReference type="NCBI Taxonomy" id="2028575"/>
    <lineage>
        <taxon>Bacteria</taxon>
        <taxon>Pseudomonadati</taxon>
        <taxon>Pseudomonadota</taxon>
        <taxon>Gammaproteobacteria</taxon>
        <taxon>Pasteurellales</taxon>
        <taxon>Psittacicellaceae</taxon>
        <taxon>Psittacicella</taxon>
    </lineage>
</organism>
<dbReference type="AlphaFoldDB" id="A0A3A1Y4P5"/>
<dbReference type="PANTHER" id="PTHR11669:SF8">
    <property type="entry name" value="DNA POLYMERASE III SUBUNIT DELTA"/>
    <property type="match status" value="1"/>
</dbReference>
<dbReference type="Proteomes" id="UP000265691">
    <property type="component" value="Unassembled WGS sequence"/>
</dbReference>
<comment type="catalytic activity">
    <reaction evidence="3">
        <text>DNA(n) + a 2'-deoxyribonucleoside 5'-triphosphate = DNA(n+1) + diphosphate</text>
        <dbReference type="Rhea" id="RHEA:22508"/>
        <dbReference type="Rhea" id="RHEA-COMP:17339"/>
        <dbReference type="Rhea" id="RHEA-COMP:17340"/>
        <dbReference type="ChEBI" id="CHEBI:33019"/>
        <dbReference type="ChEBI" id="CHEBI:61560"/>
        <dbReference type="ChEBI" id="CHEBI:173112"/>
        <dbReference type="EC" id="2.7.7.7"/>
    </reaction>
</comment>
<protein>
    <recommendedName>
        <fullName evidence="1">DNA-directed DNA polymerase</fullName>
        <ecNumber evidence="1">2.7.7.7</ecNumber>
    </recommendedName>
</protein>
<comment type="caution">
    <text evidence="4">The sequence shown here is derived from an EMBL/GenBank/DDBJ whole genome shotgun (WGS) entry which is preliminary data.</text>
</comment>
<dbReference type="SUPFAM" id="SSF52540">
    <property type="entry name" value="P-loop containing nucleoside triphosphate hydrolases"/>
    <property type="match status" value="1"/>
</dbReference>
<evidence type="ECO:0000256" key="3">
    <source>
        <dbReference type="ARBA" id="ARBA00049244"/>
    </source>
</evidence>
<dbReference type="InterPro" id="IPR050238">
    <property type="entry name" value="DNA_Rep/Repair_Clamp_Loader"/>
</dbReference>
<dbReference type="GO" id="GO:0006261">
    <property type="term" value="P:DNA-templated DNA replication"/>
    <property type="evidence" value="ECO:0007669"/>
    <property type="project" value="TreeGrafter"/>
</dbReference>